<keyword evidence="8" id="KW-1185">Reference proteome</keyword>
<sequence length="519" mass="55599">MRVRKGTILYAAGVLACGNVLLQVLGFVYRVVLSRFAGAEGLGVYRLVNSVYLVLNAGCLSGVTTACSRLSAACEARGESGRLGAVLQLAFRAFFALSAACAAVVLLCGGSIAANLLGDGRCARAFPYMLLCLTLTGVENIFKSLFIGLERVQYTACSEVGEQLIRIFAVSFLLYEYGSGDYGRIAMLIFAGMVCSEVFSALFLTRLFRRNMRHIRFTRPDKELYGQFFGIAAPLSASALIGNMLGSAGAVLLPQRLMAAGLDYEQALSALGVISGMAMPLLLFPVAFVSSVCTALLPAVTAAQAVGEQARVRVLTGRAVTTVGLIGIPATAVLVPLAPQLSELFFRQPLTGGYAALLGAAAVATYYQMATGSLLNALGLQRWNVATAISAELCQLALLYRWCARPTLGIYGYLLAMFLTGVSAAAVNLAILHRRTAFRLKPFRRFGVPLLCGAAVYLWTRFFAQTFVCRFDNPVTALAAALVSAIILYLLVLRLLGIRLGRYLAHRVENPAVLPLFLW</sequence>
<dbReference type="PANTHER" id="PTHR30250:SF21">
    <property type="entry name" value="LIPID II FLIPPASE MURJ"/>
    <property type="match status" value="1"/>
</dbReference>
<dbReference type="Proteomes" id="UP001298753">
    <property type="component" value="Unassembled WGS sequence"/>
</dbReference>
<gene>
    <name evidence="7" type="ORF">LKD22_00130</name>
</gene>
<feature type="transmembrane region" description="Helical" evidence="6">
    <location>
        <begin position="443"/>
        <end position="464"/>
    </location>
</feature>
<keyword evidence="5 6" id="KW-0472">Membrane</keyword>
<organism evidence="7 8">
    <name type="scientific">Agathobaculum butyriciproducens</name>
    <dbReference type="NCBI Taxonomy" id="1628085"/>
    <lineage>
        <taxon>Bacteria</taxon>
        <taxon>Bacillati</taxon>
        <taxon>Bacillota</taxon>
        <taxon>Clostridia</taxon>
        <taxon>Eubacteriales</taxon>
        <taxon>Butyricicoccaceae</taxon>
        <taxon>Agathobaculum</taxon>
    </lineage>
</organism>
<feature type="transmembrane region" description="Helical" evidence="6">
    <location>
        <begin position="273"/>
        <end position="298"/>
    </location>
</feature>
<feature type="transmembrane region" description="Helical" evidence="6">
    <location>
        <begin position="408"/>
        <end position="431"/>
    </location>
</feature>
<proteinExistence type="predicted"/>
<keyword evidence="3 6" id="KW-0812">Transmembrane</keyword>
<dbReference type="PANTHER" id="PTHR30250">
    <property type="entry name" value="PST FAMILY PREDICTED COLANIC ACID TRANSPORTER"/>
    <property type="match status" value="1"/>
</dbReference>
<evidence type="ECO:0000256" key="4">
    <source>
        <dbReference type="ARBA" id="ARBA00022989"/>
    </source>
</evidence>
<feature type="transmembrane region" description="Helical" evidence="6">
    <location>
        <begin position="350"/>
        <end position="370"/>
    </location>
</feature>
<dbReference type="AlphaFoldDB" id="A0AAW4VRS5"/>
<feature type="transmembrane region" description="Helical" evidence="6">
    <location>
        <begin position="228"/>
        <end position="253"/>
    </location>
</feature>
<dbReference type="GeneID" id="98659678"/>
<evidence type="ECO:0000256" key="1">
    <source>
        <dbReference type="ARBA" id="ARBA00004651"/>
    </source>
</evidence>
<reference evidence="7 8" key="1">
    <citation type="submission" date="2021-10" db="EMBL/GenBank/DDBJ databases">
        <title>Anaerobic single-cell dispensing facilitates the cultivation of human gut bacteria.</title>
        <authorList>
            <person name="Afrizal A."/>
        </authorList>
    </citation>
    <scope>NUCLEOTIDE SEQUENCE [LARGE SCALE GENOMIC DNA]</scope>
    <source>
        <strain evidence="7 8">CLA-AA-H270</strain>
    </source>
</reference>
<evidence type="ECO:0000256" key="5">
    <source>
        <dbReference type="ARBA" id="ARBA00023136"/>
    </source>
</evidence>
<dbReference type="EMBL" id="JAJEPX010000001">
    <property type="protein sequence ID" value="MCC2175550.1"/>
    <property type="molecule type" value="Genomic_DNA"/>
</dbReference>
<feature type="transmembrane region" description="Helical" evidence="6">
    <location>
        <begin position="382"/>
        <end position="402"/>
    </location>
</feature>
<dbReference type="RefSeq" id="WP_227599876.1">
    <property type="nucleotide sequence ID" value="NZ_JAJEPX010000001.1"/>
</dbReference>
<name>A0AAW4VRS5_9FIRM</name>
<dbReference type="GO" id="GO:0005886">
    <property type="term" value="C:plasma membrane"/>
    <property type="evidence" value="ECO:0007669"/>
    <property type="project" value="UniProtKB-SubCell"/>
</dbReference>
<accession>A0AAW4VRS5</accession>
<dbReference type="Pfam" id="PF01943">
    <property type="entry name" value="Polysacc_synt"/>
    <property type="match status" value="1"/>
</dbReference>
<feature type="transmembrane region" description="Helical" evidence="6">
    <location>
        <begin position="89"/>
        <end position="113"/>
    </location>
</feature>
<evidence type="ECO:0000256" key="3">
    <source>
        <dbReference type="ARBA" id="ARBA00022692"/>
    </source>
</evidence>
<protein>
    <submittedName>
        <fullName evidence="7">Oligosaccharide flippase family protein</fullName>
    </submittedName>
</protein>
<evidence type="ECO:0000256" key="6">
    <source>
        <dbReference type="SAM" id="Phobius"/>
    </source>
</evidence>
<dbReference type="PROSITE" id="PS51257">
    <property type="entry name" value="PROKAR_LIPOPROTEIN"/>
    <property type="match status" value="1"/>
</dbReference>
<feature type="transmembrane region" description="Helical" evidence="6">
    <location>
        <begin position="319"/>
        <end position="338"/>
    </location>
</feature>
<evidence type="ECO:0000256" key="2">
    <source>
        <dbReference type="ARBA" id="ARBA00022475"/>
    </source>
</evidence>
<feature type="transmembrane region" description="Helical" evidence="6">
    <location>
        <begin position="476"/>
        <end position="497"/>
    </location>
</feature>
<keyword evidence="2" id="KW-1003">Cell membrane</keyword>
<feature type="transmembrane region" description="Helical" evidence="6">
    <location>
        <begin position="185"/>
        <end position="208"/>
    </location>
</feature>
<comment type="caution">
    <text evidence="7">The sequence shown here is derived from an EMBL/GenBank/DDBJ whole genome shotgun (WGS) entry which is preliminary data.</text>
</comment>
<feature type="transmembrane region" description="Helical" evidence="6">
    <location>
        <begin position="7"/>
        <end position="29"/>
    </location>
</feature>
<comment type="subcellular location">
    <subcellularLocation>
        <location evidence="1">Cell membrane</location>
        <topology evidence="1">Multi-pass membrane protein</topology>
    </subcellularLocation>
</comment>
<evidence type="ECO:0000313" key="7">
    <source>
        <dbReference type="EMBL" id="MCC2175550.1"/>
    </source>
</evidence>
<feature type="transmembrane region" description="Helical" evidence="6">
    <location>
        <begin position="125"/>
        <end position="142"/>
    </location>
</feature>
<keyword evidence="4 6" id="KW-1133">Transmembrane helix</keyword>
<dbReference type="InterPro" id="IPR002797">
    <property type="entry name" value="Polysacc_synth"/>
</dbReference>
<dbReference type="InterPro" id="IPR050833">
    <property type="entry name" value="Poly_Biosynth_Transport"/>
</dbReference>
<evidence type="ECO:0000313" key="8">
    <source>
        <dbReference type="Proteomes" id="UP001298753"/>
    </source>
</evidence>